<keyword evidence="3" id="KW-0804">Transcription</keyword>
<evidence type="ECO:0000256" key="2">
    <source>
        <dbReference type="ARBA" id="ARBA00023125"/>
    </source>
</evidence>
<dbReference type="Proteomes" id="UP000019140">
    <property type="component" value="Unassembled WGS sequence"/>
</dbReference>
<dbReference type="PANTHER" id="PTHR30204">
    <property type="entry name" value="REDOX-CYCLING DRUG-SENSING TRANSCRIPTIONAL ACTIVATOR SOXR"/>
    <property type="match status" value="1"/>
</dbReference>
<dbReference type="SMART" id="SM00422">
    <property type="entry name" value="HTH_MERR"/>
    <property type="match status" value="1"/>
</dbReference>
<evidence type="ECO:0000313" key="6">
    <source>
        <dbReference type="EMBL" id="ETW95374.1"/>
    </source>
</evidence>
<dbReference type="EMBL" id="AZHX01002323">
    <property type="protein sequence ID" value="ETW95374.1"/>
    <property type="molecule type" value="Genomic_DNA"/>
</dbReference>
<dbReference type="InterPro" id="IPR009061">
    <property type="entry name" value="DNA-bd_dom_put_sf"/>
</dbReference>
<evidence type="ECO:0000256" key="1">
    <source>
        <dbReference type="ARBA" id="ARBA00023015"/>
    </source>
</evidence>
<keyword evidence="7" id="KW-1185">Reference proteome</keyword>
<evidence type="ECO:0000313" key="7">
    <source>
        <dbReference type="Proteomes" id="UP000019140"/>
    </source>
</evidence>
<sequence>MQTLTIGKVARRAGVGVETVRFYEREGLITAPSRSVSGYRQYPEQTVARIRFVRRAKALGFSLREVRELLSLRVDPERSSAEVKARAQAKIADIEQRIRTLRRMKKTLVELTDACDGCGAMRDCPILDALETHEMD</sequence>
<dbReference type="InterPro" id="IPR047057">
    <property type="entry name" value="MerR_fam"/>
</dbReference>
<dbReference type="SUPFAM" id="SSF46955">
    <property type="entry name" value="Putative DNA-binding domain"/>
    <property type="match status" value="1"/>
</dbReference>
<keyword evidence="2" id="KW-0238">DNA-binding</keyword>
<dbReference type="Pfam" id="PF00376">
    <property type="entry name" value="MerR"/>
    <property type="match status" value="1"/>
</dbReference>
<protein>
    <submittedName>
        <fullName evidence="6">MerR family transcriptional regulator</fullName>
    </submittedName>
</protein>
<keyword evidence="4" id="KW-0175">Coiled coil</keyword>
<evidence type="ECO:0000256" key="4">
    <source>
        <dbReference type="SAM" id="Coils"/>
    </source>
</evidence>
<dbReference type="CDD" id="cd04770">
    <property type="entry name" value="HTH_HMRTR"/>
    <property type="match status" value="1"/>
</dbReference>
<dbReference type="PROSITE" id="PS50937">
    <property type="entry name" value="HTH_MERR_2"/>
    <property type="match status" value="1"/>
</dbReference>
<dbReference type="Gene3D" id="1.10.1660.10">
    <property type="match status" value="1"/>
</dbReference>
<dbReference type="AlphaFoldDB" id="W4LBU1"/>
<name>W4LBU1_9BACT</name>
<dbReference type="InterPro" id="IPR015358">
    <property type="entry name" value="Tscrpt_reg_MerR_DNA-bd"/>
</dbReference>
<dbReference type="HOGENOM" id="CLU_060077_2_0_7"/>
<comment type="caution">
    <text evidence="6">The sequence shown here is derived from an EMBL/GenBank/DDBJ whole genome shotgun (WGS) entry which is preliminary data.</text>
</comment>
<dbReference type="InterPro" id="IPR000551">
    <property type="entry name" value="MerR-type_HTH_dom"/>
</dbReference>
<feature type="domain" description="HTH merR-type" evidence="5">
    <location>
        <begin position="3"/>
        <end position="72"/>
    </location>
</feature>
<dbReference type="PANTHER" id="PTHR30204:SF94">
    <property type="entry name" value="HEAVY METAL-DEPENDENT TRANSCRIPTIONAL REGULATOR HI_0293-RELATED"/>
    <property type="match status" value="1"/>
</dbReference>
<dbReference type="GO" id="GO:0003700">
    <property type="term" value="F:DNA-binding transcription factor activity"/>
    <property type="evidence" value="ECO:0007669"/>
    <property type="project" value="InterPro"/>
</dbReference>
<dbReference type="PRINTS" id="PR00040">
    <property type="entry name" value="HTHMERR"/>
</dbReference>
<feature type="coiled-coil region" evidence="4">
    <location>
        <begin position="84"/>
        <end position="111"/>
    </location>
</feature>
<keyword evidence="1" id="KW-0805">Transcription regulation</keyword>
<accession>W4LBU1</accession>
<organism evidence="6 7">
    <name type="scientific">Candidatus Entotheonella gemina</name>
    <dbReference type="NCBI Taxonomy" id="1429439"/>
    <lineage>
        <taxon>Bacteria</taxon>
        <taxon>Pseudomonadati</taxon>
        <taxon>Nitrospinota/Tectimicrobiota group</taxon>
        <taxon>Candidatus Tectimicrobiota</taxon>
        <taxon>Candidatus Entotheonellia</taxon>
        <taxon>Candidatus Entotheonellales</taxon>
        <taxon>Candidatus Entotheonellaceae</taxon>
        <taxon>Candidatus Entotheonella</taxon>
    </lineage>
</organism>
<evidence type="ECO:0000256" key="3">
    <source>
        <dbReference type="ARBA" id="ARBA00023163"/>
    </source>
</evidence>
<gene>
    <name evidence="6" type="ORF">ETSY2_48225</name>
</gene>
<dbReference type="Pfam" id="PF09278">
    <property type="entry name" value="MerR-DNA-bind"/>
    <property type="match status" value="1"/>
</dbReference>
<dbReference type="GO" id="GO:0003677">
    <property type="term" value="F:DNA binding"/>
    <property type="evidence" value="ECO:0007669"/>
    <property type="project" value="UniProtKB-KW"/>
</dbReference>
<proteinExistence type="predicted"/>
<reference evidence="6 7" key="1">
    <citation type="journal article" date="2014" name="Nature">
        <title>An environmental bacterial taxon with a large and distinct metabolic repertoire.</title>
        <authorList>
            <person name="Wilson M.C."/>
            <person name="Mori T."/>
            <person name="Ruckert C."/>
            <person name="Uria A.R."/>
            <person name="Helf M.J."/>
            <person name="Takada K."/>
            <person name="Gernert C."/>
            <person name="Steffens U.A."/>
            <person name="Heycke N."/>
            <person name="Schmitt S."/>
            <person name="Rinke C."/>
            <person name="Helfrich E.J."/>
            <person name="Brachmann A.O."/>
            <person name="Gurgui C."/>
            <person name="Wakimoto T."/>
            <person name="Kracht M."/>
            <person name="Crusemann M."/>
            <person name="Hentschel U."/>
            <person name="Abe I."/>
            <person name="Matsunaga S."/>
            <person name="Kalinowski J."/>
            <person name="Takeyama H."/>
            <person name="Piel J."/>
        </authorList>
    </citation>
    <scope>NUCLEOTIDE SEQUENCE [LARGE SCALE GENOMIC DNA]</scope>
    <source>
        <strain evidence="7">TSY2</strain>
    </source>
</reference>
<evidence type="ECO:0000259" key="5">
    <source>
        <dbReference type="PROSITE" id="PS50937"/>
    </source>
</evidence>